<reference evidence="2" key="1">
    <citation type="submission" date="2022-01" db="EMBL/GenBank/DDBJ databases">
        <authorList>
            <person name="Wang Y."/>
        </authorList>
    </citation>
    <scope>NUCLEOTIDE SEQUENCE</scope>
    <source>
        <strain evidence="2">WB101</strain>
    </source>
</reference>
<dbReference type="Pfam" id="PF13450">
    <property type="entry name" value="NAD_binding_8"/>
    <property type="match status" value="1"/>
</dbReference>
<evidence type="ECO:0000313" key="2">
    <source>
        <dbReference type="EMBL" id="MCG2588089.1"/>
    </source>
</evidence>
<protein>
    <submittedName>
        <fullName evidence="2">FAD-dependent oxidoreductase</fullName>
    </submittedName>
</protein>
<proteinExistence type="predicted"/>
<reference evidence="2" key="2">
    <citation type="submission" date="2024-05" db="EMBL/GenBank/DDBJ databases">
        <title>Rhodohalobacter halophilus gen. nov., sp. nov., a moderately halophilic member of the family Balneolaceae.</title>
        <authorList>
            <person name="Xia J."/>
        </authorList>
    </citation>
    <scope>NUCLEOTIDE SEQUENCE</scope>
    <source>
        <strain evidence="2">WB101</strain>
    </source>
</reference>
<feature type="domain" description="Amine oxidase" evidence="1">
    <location>
        <begin position="100"/>
        <end position="336"/>
    </location>
</feature>
<dbReference type="Gene3D" id="3.90.660.10">
    <property type="match status" value="1"/>
</dbReference>
<dbReference type="PANTHER" id="PTHR16128">
    <property type="entry name" value="FAD/NAD(P)-BINDING OXIDOREDUCTASE FAMILY PROTEIN"/>
    <property type="match status" value="1"/>
</dbReference>
<dbReference type="Gene3D" id="3.50.50.60">
    <property type="entry name" value="FAD/NAD(P)-binding domain"/>
    <property type="match status" value="1"/>
</dbReference>
<dbReference type="InterPro" id="IPR002937">
    <property type="entry name" value="Amino_oxidase"/>
</dbReference>
<dbReference type="Pfam" id="PF01593">
    <property type="entry name" value="Amino_oxidase"/>
    <property type="match status" value="1"/>
</dbReference>
<dbReference type="EMBL" id="JAKLWS010000005">
    <property type="protein sequence ID" value="MCG2588089.1"/>
    <property type="molecule type" value="Genomic_DNA"/>
</dbReference>
<dbReference type="SUPFAM" id="SSF51905">
    <property type="entry name" value="FAD/NAD(P)-binding domain"/>
    <property type="match status" value="1"/>
</dbReference>
<dbReference type="InterPro" id="IPR036188">
    <property type="entry name" value="FAD/NAD-bd_sf"/>
</dbReference>
<dbReference type="RefSeq" id="WP_237852933.1">
    <property type="nucleotide sequence ID" value="NZ_JAKLWS010000005.1"/>
</dbReference>
<name>A0ABS9KB75_9BACT</name>
<evidence type="ECO:0000259" key="1">
    <source>
        <dbReference type="Pfam" id="PF01593"/>
    </source>
</evidence>
<dbReference type="Proteomes" id="UP001165366">
    <property type="component" value="Unassembled WGS sequence"/>
</dbReference>
<keyword evidence="3" id="KW-1185">Reference proteome</keyword>
<accession>A0ABS9KB75</accession>
<dbReference type="PANTHER" id="PTHR16128:SF5">
    <property type="entry name" value="FAD_NAD(P)-BINDING OXIDOREDUCTASE FAMILY PROTEIN"/>
    <property type="match status" value="1"/>
</dbReference>
<sequence length="342" mass="38149">MVIGIIGAGLSGLTAGRILAKAGHEVTIFEKSRGYGGRMATRYAGKNLASKVDHGLSYFGVKSNEFREFTAELLDKGLIQTWGDNFAAYDGEKILDSAPNQSTEALYTSTVGMNQIGKYLSRWVDIRTNTKVGGLTYFGTNRSKKRSWMMNLTSSDTFEADAVIIALPAPQAYGIISSTIDETNTLKIVRQIDEVSYQPSFSLMAGYGDEEVPEWEGLICRNSSLEFISNEKLKRDTQETSFVLHSTADFAREHRTSDEEIVTKKMLGEFAKISGGWASNPKWQQLHFWRYSRAQKVINRPYLELEDEDAPLALIGDYLGGNTVDDGYRSGYLLANDWANKF</sequence>
<gene>
    <name evidence="2" type="ORF">L6773_05900</name>
</gene>
<comment type="caution">
    <text evidence="2">The sequence shown here is derived from an EMBL/GenBank/DDBJ whole genome shotgun (WGS) entry which is preliminary data.</text>
</comment>
<evidence type="ECO:0000313" key="3">
    <source>
        <dbReference type="Proteomes" id="UP001165366"/>
    </source>
</evidence>
<organism evidence="2 3">
    <name type="scientific">Rhodohalobacter sulfatireducens</name>
    <dbReference type="NCBI Taxonomy" id="2911366"/>
    <lineage>
        <taxon>Bacteria</taxon>
        <taxon>Pseudomonadati</taxon>
        <taxon>Balneolota</taxon>
        <taxon>Balneolia</taxon>
        <taxon>Balneolales</taxon>
        <taxon>Balneolaceae</taxon>
        <taxon>Rhodohalobacter</taxon>
    </lineage>
</organism>